<evidence type="ECO:0000313" key="1">
    <source>
        <dbReference type="EMBL" id="RWS23550.1"/>
    </source>
</evidence>
<keyword evidence="2" id="KW-1185">Reference proteome</keyword>
<dbReference type="EMBL" id="NCKV01006270">
    <property type="protein sequence ID" value="RWS23550.1"/>
    <property type="molecule type" value="Genomic_DNA"/>
</dbReference>
<dbReference type="Proteomes" id="UP000288716">
    <property type="component" value="Unassembled WGS sequence"/>
</dbReference>
<evidence type="ECO:0000313" key="2">
    <source>
        <dbReference type="Proteomes" id="UP000288716"/>
    </source>
</evidence>
<reference evidence="1 2" key="1">
    <citation type="journal article" date="2018" name="Gigascience">
        <title>Genomes of trombidid mites reveal novel predicted allergens and laterally-transferred genes associated with secondary metabolism.</title>
        <authorList>
            <person name="Dong X."/>
            <person name="Chaisiri K."/>
            <person name="Xia D."/>
            <person name="Armstrong S.D."/>
            <person name="Fang Y."/>
            <person name="Donnelly M.J."/>
            <person name="Kadowaki T."/>
            <person name="McGarry J.W."/>
            <person name="Darby A.C."/>
            <person name="Makepeace B.L."/>
        </authorList>
    </citation>
    <scope>NUCLEOTIDE SEQUENCE [LARGE SCALE GENOMIC DNA]</scope>
    <source>
        <strain evidence="1">UoL-UT</strain>
    </source>
</reference>
<proteinExistence type="predicted"/>
<name>A0A443S7N7_9ACAR</name>
<accession>A0A443S7N7</accession>
<protein>
    <submittedName>
        <fullName evidence="1">Uncharacterized protein</fullName>
    </submittedName>
</protein>
<comment type="caution">
    <text evidence="1">The sequence shown here is derived from an EMBL/GenBank/DDBJ whole genome shotgun (WGS) entry which is preliminary data.</text>
</comment>
<dbReference type="VEuPathDB" id="VectorBase:LDEU008490"/>
<organism evidence="1 2">
    <name type="scientific">Leptotrombidium deliense</name>
    <dbReference type="NCBI Taxonomy" id="299467"/>
    <lineage>
        <taxon>Eukaryota</taxon>
        <taxon>Metazoa</taxon>
        <taxon>Ecdysozoa</taxon>
        <taxon>Arthropoda</taxon>
        <taxon>Chelicerata</taxon>
        <taxon>Arachnida</taxon>
        <taxon>Acari</taxon>
        <taxon>Acariformes</taxon>
        <taxon>Trombidiformes</taxon>
        <taxon>Prostigmata</taxon>
        <taxon>Anystina</taxon>
        <taxon>Parasitengona</taxon>
        <taxon>Trombiculoidea</taxon>
        <taxon>Trombiculidae</taxon>
        <taxon>Leptotrombidium</taxon>
    </lineage>
</organism>
<gene>
    <name evidence="1" type="ORF">B4U80_05210</name>
</gene>
<sequence>MKATFKCAN</sequence>